<dbReference type="SUPFAM" id="SSF46785">
    <property type="entry name" value="Winged helix' DNA-binding domain"/>
    <property type="match status" value="1"/>
</dbReference>
<dbReference type="InterPro" id="IPR000835">
    <property type="entry name" value="HTH_MarR-typ"/>
</dbReference>
<gene>
    <name evidence="2" type="ORF">IHE71_06860</name>
</gene>
<evidence type="ECO:0000259" key="1">
    <source>
        <dbReference type="PROSITE" id="PS50995"/>
    </source>
</evidence>
<name>A0ABR9MWD3_9MICO</name>
<proteinExistence type="predicted"/>
<dbReference type="Proteomes" id="UP000625527">
    <property type="component" value="Unassembled WGS sequence"/>
</dbReference>
<reference evidence="2 3" key="1">
    <citation type="submission" date="2020-10" db="EMBL/GenBank/DDBJ databases">
        <title>Myceligenerans pegani sp. nov., an endophytic actinomycete isolated from Peganum harmala L. in Xinjiang, China.</title>
        <authorList>
            <person name="Xin L."/>
        </authorList>
    </citation>
    <scope>NUCLEOTIDE SEQUENCE [LARGE SCALE GENOMIC DNA]</scope>
    <source>
        <strain evidence="2 3">TRM65318</strain>
    </source>
</reference>
<dbReference type="RefSeq" id="WP_192862000.1">
    <property type="nucleotide sequence ID" value="NZ_JADAQT010000064.1"/>
</dbReference>
<evidence type="ECO:0000313" key="3">
    <source>
        <dbReference type="Proteomes" id="UP000625527"/>
    </source>
</evidence>
<dbReference type="EMBL" id="JADAQT010000064">
    <property type="protein sequence ID" value="MBE1875425.1"/>
    <property type="molecule type" value="Genomic_DNA"/>
</dbReference>
<dbReference type="PANTHER" id="PTHR33164:SF106">
    <property type="entry name" value="TRANSCRIPTIONAL REGULATORY PROTEIN"/>
    <property type="match status" value="1"/>
</dbReference>
<dbReference type="PROSITE" id="PS50995">
    <property type="entry name" value="HTH_MARR_2"/>
    <property type="match status" value="1"/>
</dbReference>
<protein>
    <submittedName>
        <fullName evidence="2">MarR family transcriptional regulator</fullName>
    </submittedName>
</protein>
<dbReference type="Gene3D" id="1.10.10.10">
    <property type="entry name" value="Winged helix-like DNA-binding domain superfamily/Winged helix DNA-binding domain"/>
    <property type="match status" value="1"/>
</dbReference>
<evidence type="ECO:0000313" key="2">
    <source>
        <dbReference type="EMBL" id="MBE1875425.1"/>
    </source>
</evidence>
<dbReference type="InterPro" id="IPR036388">
    <property type="entry name" value="WH-like_DNA-bd_sf"/>
</dbReference>
<dbReference type="InterPro" id="IPR039422">
    <property type="entry name" value="MarR/SlyA-like"/>
</dbReference>
<dbReference type="Pfam" id="PF12802">
    <property type="entry name" value="MarR_2"/>
    <property type="match status" value="1"/>
</dbReference>
<sequence length="147" mass="15681">MDGASLGNEFSTAVIAFHEAIGRRLGVSAADHKALGHIGRHGPLTAGELAAAVGLSPGAATALVDRLESRGYVERVRDAADRRRTLIRARDMPDLSAVFADLQREAAAATEGFSAEQWQTITEYLRIMTGVLRRQTTHLNDSPGSAT</sequence>
<accession>A0ABR9MWD3</accession>
<comment type="caution">
    <text evidence="2">The sequence shown here is derived from an EMBL/GenBank/DDBJ whole genome shotgun (WGS) entry which is preliminary data.</text>
</comment>
<dbReference type="InterPro" id="IPR036390">
    <property type="entry name" value="WH_DNA-bd_sf"/>
</dbReference>
<organism evidence="2 3">
    <name type="scientific">Myceligenerans pegani</name>
    <dbReference type="NCBI Taxonomy" id="2776917"/>
    <lineage>
        <taxon>Bacteria</taxon>
        <taxon>Bacillati</taxon>
        <taxon>Actinomycetota</taxon>
        <taxon>Actinomycetes</taxon>
        <taxon>Micrococcales</taxon>
        <taxon>Promicromonosporaceae</taxon>
        <taxon>Myceligenerans</taxon>
    </lineage>
</organism>
<keyword evidence="3" id="KW-1185">Reference proteome</keyword>
<dbReference type="SMART" id="SM00347">
    <property type="entry name" value="HTH_MARR"/>
    <property type="match status" value="1"/>
</dbReference>
<feature type="domain" description="HTH marR-type" evidence="1">
    <location>
        <begin position="1"/>
        <end position="130"/>
    </location>
</feature>
<dbReference type="PANTHER" id="PTHR33164">
    <property type="entry name" value="TRANSCRIPTIONAL REGULATOR, MARR FAMILY"/>
    <property type="match status" value="1"/>
</dbReference>